<evidence type="ECO:0000256" key="3">
    <source>
        <dbReference type="ARBA" id="ARBA00022448"/>
    </source>
</evidence>
<dbReference type="GO" id="GO:0005635">
    <property type="term" value="C:nuclear envelope"/>
    <property type="evidence" value="ECO:0007669"/>
    <property type="project" value="TreeGrafter"/>
</dbReference>
<sequence>MDLHTLVSLFDSTLHPEPEVRQAAEQQLQHLESQDGFLAILLQMIIATDIPIGTKQSVSIYFKNRIRRSWSGSQRALEQHAPISEADRTVTKENLLLAIYSSPQAIKLQLTECLGIALKYDFPEQWPQFLVQVKEYLHAPDAQKVYAGLLALLEVVRLYRYTTSKRDHIDNIALELLPQLQKIADDAVSSNDDLAMRLTWISFKIYYNCIQSGIPPSFQEPDQLVAWGTSFIKMIEKPVAFDKETMDEDSAKEPVWKAKKWAIRSINRLYARYGNPALLPASDSKKNMPFAKLFTANFLPQLVQVYLKQVEGYATGQIWMSLRLRGLVAQFLSDCVKEKSAWKLVKPHTEGIVSHFIFPQMCFSRADQELWEDNPVEYVQKRIDPLDDFGSPNVAASSLLIDLAVDRKKSTLSFILSFINNVLTTYAQSPAELRDPRSKDGALNMMGALCGGLCSRKSPIFDTLPDFLLTHVIPEFTSQLGFLRARALDTYCRYSSVQFQDKQVLAGIFESVFNLLSDPELPVRVHAALALQPMIENEDVRDVLSSHLPQVMQMFLNLTNEIDSDTISPVIEEFVEVFADRMAPFAVQLAQQLCDTFMRVMSDAVSKVPEITSANLDDISDKTMAAMGVLKTLGTLVLNLESTPEVVYNLEEVLFPVVRFVLEQRLVDLYDEVFEILDCCMFSVKAVSANAWGLFDSIYMCFTNDGIDFIEEMLPSLDNYVSYGTDVVTSNSEVQARLFNIIETVMKSDRVGENDRVCACKLMEAIMLHGRNKIDGMIPGFISLVAAYLLSSDAIETQHFLVYSLEVVLNALHYNPSIVLTVLEQYKWTEGIFTRLLQNASKFTRVNDKKLMILGLTAVLSVPAAQLPPALQSGLPQLFEGVLQTFRSLDTAIEAREALQRMYEGGSDDDDLDNEFEWDGNEDDDFEGGDDEDDDVDDLENEYLKHLAGKASKALGGNGSADIEDSIGSGDDDDDDEYDEDALDEEYSMETPLDHIDAYLVLQDRLTEMQVLNTGTYNTIMQSLSAESGQFLRSLIDEADKKRNSQASGNSQQ</sequence>
<name>A0A9W8H034_9FUNG</name>
<feature type="domain" description="Importin N-terminal" evidence="8">
    <location>
        <begin position="24"/>
        <end position="101"/>
    </location>
</feature>
<dbReference type="Pfam" id="PF08506">
    <property type="entry name" value="Cse1"/>
    <property type="match status" value="1"/>
</dbReference>
<evidence type="ECO:0000256" key="1">
    <source>
        <dbReference type="ARBA" id="ARBA00004123"/>
    </source>
</evidence>
<dbReference type="PROSITE" id="PS50166">
    <property type="entry name" value="IMPORTIN_B_NT"/>
    <property type="match status" value="1"/>
</dbReference>
<keyword evidence="3" id="KW-0813">Transport</keyword>
<gene>
    <name evidence="9" type="primary">NMD5</name>
    <name evidence="9" type="ORF">GGI19_000850</name>
</gene>
<evidence type="ECO:0000313" key="9">
    <source>
        <dbReference type="EMBL" id="KAJ2756440.1"/>
    </source>
</evidence>
<reference evidence="9" key="1">
    <citation type="submission" date="2022-07" db="EMBL/GenBank/DDBJ databases">
        <title>Phylogenomic reconstructions and comparative analyses of Kickxellomycotina fungi.</title>
        <authorList>
            <person name="Reynolds N.K."/>
            <person name="Stajich J.E."/>
            <person name="Barry K."/>
            <person name="Grigoriev I.V."/>
            <person name="Crous P."/>
            <person name="Smith M.E."/>
        </authorList>
    </citation>
    <scope>NUCLEOTIDE SEQUENCE</scope>
    <source>
        <strain evidence="9">BCRC 34297</strain>
    </source>
</reference>
<dbReference type="Pfam" id="PF03810">
    <property type="entry name" value="IBN_N"/>
    <property type="match status" value="1"/>
</dbReference>
<keyword evidence="6" id="KW-0539">Nucleus</keyword>
<feature type="region of interest" description="Disordered" evidence="7">
    <location>
        <begin position="904"/>
        <end position="937"/>
    </location>
</feature>
<keyword evidence="4" id="KW-0963">Cytoplasm</keyword>
<dbReference type="GO" id="GO:0031267">
    <property type="term" value="F:small GTPase binding"/>
    <property type="evidence" value="ECO:0007669"/>
    <property type="project" value="InterPro"/>
</dbReference>
<feature type="region of interest" description="Disordered" evidence="7">
    <location>
        <begin position="955"/>
        <end position="979"/>
    </location>
</feature>
<dbReference type="PANTHER" id="PTHR10997">
    <property type="entry name" value="IMPORTIN-7, 8, 11"/>
    <property type="match status" value="1"/>
</dbReference>
<comment type="subcellular location">
    <subcellularLocation>
        <location evidence="2">Cytoplasm</location>
    </subcellularLocation>
    <subcellularLocation>
        <location evidence="1">Nucleus</location>
    </subcellularLocation>
</comment>
<evidence type="ECO:0000256" key="5">
    <source>
        <dbReference type="ARBA" id="ARBA00022927"/>
    </source>
</evidence>
<dbReference type="OrthoDB" id="760868at2759"/>
<keyword evidence="5" id="KW-0653">Protein transport</keyword>
<organism evidence="9 10">
    <name type="scientific">Coemansia pectinata</name>
    <dbReference type="NCBI Taxonomy" id="1052879"/>
    <lineage>
        <taxon>Eukaryota</taxon>
        <taxon>Fungi</taxon>
        <taxon>Fungi incertae sedis</taxon>
        <taxon>Zoopagomycota</taxon>
        <taxon>Kickxellomycotina</taxon>
        <taxon>Kickxellomycetes</taxon>
        <taxon>Kickxellales</taxon>
        <taxon>Kickxellaceae</taxon>
        <taxon>Coemansia</taxon>
    </lineage>
</organism>
<dbReference type="InterPro" id="IPR011989">
    <property type="entry name" value="ARM-like"/>
</dbReference>
<dbReference type="AlphaFoldDB" id="A0A9W8H034"/>
<dbReference type="Gene3D" id="1.25.10.10">
    <property type="entry name" value="Leucine-rich Repeat Variant"/>
    <property type="match status" value="1"/>
</dbReference>
<evidence type="ECO:0000256" key="2">
    <source>
        <dbReference type="ARBA" id="ARBA00004496"/>
    </source>
</evidence>
<evidence type="ECO:0000256" key="7">
    <source>
        <dbReference type="SAM" id="MobiDB-lite"/>
    </source>
</evidence>
<dbReference type="InterPro" id="IPR013713">
    <property type="entry name" value="XPO2_central"/>
</dbReference>
<dbReference type="SMART" id="SM00913">
    <property type="entry name" value="IBN_N"/>
    <property type="match status" value="1"/>
</dbReference>
<dbReference type="InterPro" id="IPR001494">
    <property type="entry name" value="Importin-beta_N"/>
</dbReference>
<dbReference type="GO" id="GO:0005829">
    <property type="term" value="C:cytosol"/>
    <property type="evidence" value="ECO:0007669"/>
    <property type="project" value="TreeGrafter"/>
</dbReference>
<dbReference type="PANTHER" id="PTHR10997:SF18">
    <property type="entry name" value="D-IMPORTIN 7_RANBP7"/>
    <property type="match status" value="1"/>
</dbReference>
<keyword evidence="10" id="KW-1185">Reference proteome</keyword>
<evidence type="ECO:0000256" key="4">
    <source>
        <dbReference type="ARBA" id="ARBA00022490"/>
    </source>
</evidence>
<dbReference type="EMBL" id="JANBUH010000026">
    <property type="protein sequence ID" value="KAJ2756440.1"/>
    <property type="molecule type" value="Genomic_DNA"/>
</dbReference>
<accession>A0A9W8H034</accession>
<dbReference type="InterPro" id="IPR016024">
    <property type="entry name" value="ARM-type_fold"/>
</dbReference>
<protein>
    <submittedName>
        <fullName evidence="9">Nonsense-mediated mRNA decay protein 5</fullName>
    </submittedName>
</protein>
<evidence type="ECO:0000313" key="10">
    <source>
        <dbReference type="Proteomes" id="UP001140011"/>
    </source>
</evidence>
<dbReference type="SUPFAM" id="SSF48371">
    <property type="entry name" value="ARM repeat"/>
    <property type="match status" value="1"/>
</dbReference>
<dbReference type="Proteomes" id="UP001140011">
    <property type="component" value="Unassembled WGS sequence"/>
</dbReference>
<proteinExistence type="predicted"/>
<evidence type="ECO:0000259" key="8">
    <source>
        <dbReference type="PROSITE" id="PS50166"/>
    </source>
</evidence>
<dbReference type="GO" id="GO:0006606">
    <property type="term" value="P:protein import into nucleus"/>
    <property type="evidence" value="ECO:0007669"/>
    <property type="project" value="TreeGrafter"/>
</dbReference>
<feature type="compositionally biased region" description="Acidic residues" evidence="7">
    <location>
        <begin position="906"/>
        <end position="937"/>
    </location>
</feature>
<comment type="caution">
    <text evidence="9">The sequence shown here is derived from an EMBL/GenBank/DDBJ whole genome shotgun (WGS) entry which is preliminary data.</text>
</comment>
<feature type="compositionally biased region" description="Acidic residues" evidence="7">
    <location>
        <begin position="962"/>
        <end position="979"/>
    </location>
</feature>
<evidence type="ECO:0000256" key="6">
    <source>
        <dbReference type="ARBA" id="ARBA00023242"/>
    </source>
</evidence>